<keyword evidence="1" id="KW-0812">Transmembrane</keyword>
<feature type="non-terminal residue" evidence="2">
    <location>
        <position position="1"/>
    </location>
</feature>
<name>A0ABV0RJ27_9TELE</name>
<gene>
    <name evidence="2" type="ORF">XENOCAPTIV_028948</name>
</gene>
<keyword evidence="1" id="KW-0472">Membrane</keyword>
<evidence type="ECO:0000313" key="3">
    <source>
        <dbReference type="Proteomes" id="UP001434883"/>
    </source>
</evidence>
<evidence type="ECO:0000256" key="1">
    <source>
        <dbReference type="SAM" id="Phobius"/>
    </source>
</evidence>
<accession>A0ABV0RJ27</accession>
<evidence type="ECO:0000313" key="2">
    <source>
        <dbReference type="EMBL" id="MEQ2208180.1"/>
    </source>
</evidence>
<proteinExistence type="predicted"/>
<sequence length="204" mass="23332">ILVLLCQEGVRRKERAVDSASLFIFWLLLVLCDIFTFQTLLREALKQTQGNVRDVPRFFLFYTSFGLEVIALILSALADIPPEAKELVKKNPEAGAVFLSRITFHWFNSMAVKGYKKPLVQEDMWELNEAESTGYISQHFDHHMQYELGQAWIRYQKKLKDKLIKSQGKGVEEASPSNGLGKGVSQDVLMMVRTFKLSKSRPGF</sequence>
<feature type="transmembrane region" description="Helical" evidence="1">
    <location>
        <begin position="59"/>
        <end position="80"/>
    </location>
</feature>
<keyword evidence="3" id="KW-1185">Reference proteome</keyword>
<organism evidence="2 3">
    <name type="scientific">Xenoophorus captivus</name>
    <dbReference type="NCBI Taxonomy" id="1517983"/>
    <lineage>
        <taxon>Eukaryota</taxon>
        <taxon>Metazoa</taxon>
        <taxon>Chordata</taxon>
        <taxon>Craniata</taxon>
        <taxon>Vertebrata</taxon>
        <taxon>Euteleostomi</taxon>
        <taxon>Actinopterygii</taxon>
        <taxon>Neopterygii</taxon>
        <taxon>Teleostei</taxon>
        <taxon>Neoteleostei</taxon>
        <taxon>Acanthomorphata</taxon>
        <taxon>Ovalentaria</taxon>
        <taxon>Atherinomorphae</taxon>
        <taxon>Cyprinodontiformes</taxon>
        <taxon>Goodeidae</taxon>
        <taxon>Xenoophorus</taxon>
    </lineage>
</organism>
<protein>
    <submittedName>
        <fullName evidence="2">Uncharacterized protein</fullName>
    </submittedName>
</protein>
<keyword evidence="1" id="KW-1133">Transmembrane helix</keyword>
<dbReference type="EMBL" id="JAHRIN010050142">
    <property type="protein sequence ID" value="MEQ2208180.1"/>
    <property type="molecule type" value="Genomic_DNA"/>
</dbReference>
<dbReference type="Proteomes" id="UP001434883">
    <property type="component" value="Unassembled WGS sequence"/>
</dbReference>
<feature type="transmembrane region" description="Helical" evidence="1">
    <location>
        <begin position="20"/>
        <end position="39"/>
    </location>
</feature>
<reference evidence="2 3" key="1">
    <citation type="submission" date="2021-06" db="EMBL/GenBank/DDBJ databases">
        <authorList>
            <person name="Palmer J.M."/>
        </authorList>
    </citation>
    <scope>NUCLEOTIDE SEQUENCE [LARGE SCALE GENOMIC DNA]</scope>
    <source>
        <strain evidence="2 3">XC_2019</strain>
        <tissue evidence="2">Muscle</tissue>
    </source>
</reference>
<comment type="caution">
    <text evidence="2">The sequence shown here is derived from an EMBL/GenBank/DDBJ whole genome shotgun (WGS) entry which is preliminary data.</text>
</comment>